<protein>
    <recommendedName>
        <fullName evidence="3">Sulfurtransferase</fullName>
    </recommendedName>
</protein>
<keyword evidence="1 3" id="KW-0808">Transferase</keyword>
<accession>A0ABU5EF49</accession>
<evidence type="ECO:0000256" key="2">
    <source>
        <dbReference type="ARBA" id="ARBA00022737"/>
    </source>
</evidence>
<sequence>MSMTYANPQSLVSTDWLAANLDQPDLRIVDATYYLPMQGKNARAAYLEQHIPGALFFDIDDIADTTSPLPHMLPPQEKFSARMRKLGIGDGNRVVVYDRTGLLGAARVWWMFRIFGKSDVAILDGGFPKWLAEDRPTEDGEPHLRERHLTARLDNTQVRSKDQLLRNLTTKREQVLDARAAGRFNATEPELWPGRRAGHIPGSFNLPYNQLLNPADGTMLPADQLKAKFAASGIDLARPVVTTCGSGITAAVLAFGLHLIGHRDVAVYDGSWAEWGLPGDTPVEPA</sequence>
<evidence type="ECO:0000259" key="4">
    <source>
        <dbReference type="PROSITE" id="PS50206"/>
    </source>
</evidence>
<reference evidence="5 6" key="1">
    <citation type="journal article" date="2016" name="Antonie Van Leeuwenhoek">
        <title>Dongia soli sp. nov., isolated from soil from Dokdo, Korea.</title>
        <authorList>
            <person name="Kim D.U."/>
            <person name="Lee H."/>
            <person name="Kim H."/>
            <person name="Kim S.G."/>
            <person name="Ka J.O."/>
        </authorList>
    </citation>
    <scope>NUCLEOTIDE SEQUENCE [LARGE SCALE GENOMIC DNA]</scope>
    <source>
        <strain evidence="5 6">D78</strain>
    </source>
</reference>
<dbReference type="InterPro" id="IPR045078">
    <property type="entry name" value="TST/MPST-like"/>
</dbReference>
<evidence type="ECO:0000256" key="1">
    <source>
        <dbReference type="ARBA" id="ARBA00022679"/>
    </source>
</evidence>
<dbReference type="PROSITE" id="PS00683">
    <property type="entry name" value="RHODANESE_2"/>
    <property type="match status" value="1"/>
</dbReference>
<dbReference type="GO" id="GO:0016784">
    <property type="term" value="F:3-mercaptopyruvate sulfurtransferase activity"/>
    <property type="evidence" value="ECO:0007669"/>
    <property type="project" value="UniProtKB-EC"/>
</dbReference>
<dbReference type="InterPro" id="IPR036873">
    <property type="entry name" value="Rhodanese-like_dom_sf"/>
</dbReference>
<dbReference type="CDD" id="cd01449">
    <property type="entry name" value="TST_Repeat_2"/>
    <property type="match status" value="1"/>
</dbReference>
<dbReference type="Proteomes" id="UP001279642">
    <property type="component" value="Unassembled WGS sequence"/>
</dbReference>
<dbReference type="NCBIfam" id="NF008557">
    <property type="entry name" value="PRK11493.1"/>
    <property type="match status" value="1"/>
</dbReference>
<dbReference type="PROSITE" id="PS50206">
    <property type="entry name" value="RHODANESE_3"/>
    <property type="match status" value="2"/>
</dbReference>
<dbReference type="InterPro" id="IPR001307">
    <property type="entry name" value="Thiosulphate_STrfase_CS"/>
</dbReference>
<dbReference type="PROSITE" id="PS00380">
    <property type="entry name" value="RHODANESE_1"/>
    <property type="match status" value="1"/>
</dbReference>
<feature type="domain" description="Rhodanese" evidence="4">
    <location>
        <begin position="22"/>
        <end position="139"/>
    </location>
</feature>
<dbReference type="InterPro" id="IPR001763">
    <property type="entry name" value="Rhodanese-like_dom"/>
</dbReference>
<dbReference type="SMART" id="SM00450">
    <property type="entry name" value="RHOD"/>
    <property type="match status" value="2"/>
</dbReference>
<evidence type="ECO:0000313" key="5">
    <source>
        <dbReference type="EMBL" id="MDY0885029.1"/>
    </source>
</evidence>
<dbReference type="Pfam" id="PF00581">
    <property type="entry name" value="Rhodanese"/>
    <property type="match status" value="2"/>
</dbReference>
<evidence type="ECO:0000256" key="3">
    <source>
        <dbReference type="RuleBase" id="RU000507"/>
    </source>
</evidence>
<name>A0ABU5EF49_9PROT</name>
<keyword evidence="6" id="KW-1185">Reference proteome</keyword>
<dbReference type="EMBL" id="JAXCLW010000007">
    <property type="protein sequence ID" value="MDY0885029.1"/>
    <property type="molecule type" value="Genomic_DNA"/>
</dbReference>
<feature type="domain" description="Rhodanese" evidence="4">
    <location>
        <begin position="169"/>
        <end position="284"/>
    </location>
</feature>
<dbReference type="PANTHER" id="PTHR11364">
    <property type="entry name" value="THIOSULFATE SULFERTANSFERASE"/>
    <property type="match status" value="1"/>
</dbReference>
<dbReference type="RefSeq" id="WP_320510101.1">
    <property type="nucleotide sequence ID" value="NZ_JAXCLW010000007.1"/>
</dbReference>
<gene>
    <name evidence="5" type="primary">sseA</name>
    <name evidence="5" type="ORF">SMD27_19455</name>
</gene>
<keyword evidence="2" id="KW-0677">Repeat</keyword>
<dbReference type="Gene3D" id="3.40.250.10">
    <property type="entry name" value="Rhodanese-like domain"/>
    <property type="match status" value="2"/>
</dbReference>
<organism evidence="5 6">
    <name type="scientific">Dongia soli</name>
    <dbReference type="NCBI Taxonomy" id="600628"/>
    <lineage>
        <taxon>Bacteria</taxon>
        <taxon>Pseudomonadati</taxon>
        <taxon>Pseudomonadota</taxon>
        <taxon>Alphaproteobacteria</taxon>
        <taxon>Rhodospirillales</taxon>
        <taxon>Dongiaceae</taxon>
        <taxon>Dongia</taxon>
    </lineage>
</organism>
<dbReference type="CDD" id="cd01448">
    <property type="entry name" value="TST_Repeat_1"/>
    <property type="match status" value="1"/>
</dbReference>
<proteinExistence type="predicted"/>
<dbReference type="SUPFAM" id="SSF52821">
    <property type="entry name" value="Rhodanese/Cell cycle control phosphatase"/>
    <property type="match status" value="2"/>
</dbReference>
<comment type="caution">
    <text evidence="5">The sequence shown here is derived from an EMBL/GenBank/DDBJ whole genome shotgun (WGS) entry which is preliminary data.</text>
</comment>
<evidence type="ECO:0000313" key="6">
    <source>
        <dbReference type="Proteomes" id="UP001279642"/>
    </source>
</evidence>
<dbReference type="PANTHER" id="PTHR11364:SF27">
    <property type="entry name" value="SULFURTRANSFERASE"/>
    <property type="match status" value="1"/>
</dbReference>